<evidence type="ECO:0000313" key="3">
    <source>
        <dbReference type="Proteomes" id="UP001597418"/>
    </source>
</evidence>
<feature type="region of interest" description="Disordered" evidence="1">
    <location>
        <begin position="296"/>
        <end position="315"/>
    </location>
</feature>
<reference evidence="3" key="1">
    <citation type="journal article" date="2019" name="Int. J. Syst. Evol. Microbiol.">
        <title>The Global Catalogue of Microorganisms (GCM) 10K type strain sequencing project: providing services to taxonomists for standard genome sequencing and annotation.</title>
        <authorList>
            <consortium name="The Broad Institute Genomics Platform"/>
            <consortium name="The Broad Institute Genome Sequencing Center for Infectious Disease"/>
            <person name="Wu L."/>
            <person name="Ma J."/>
        </authorList>
    </citation>
    <scope>NUCLEOTIDE SEQUENCE [LARGE SCALE GENOMIC DNA]</scope>
    <source>
        <strain evidence="3">KCTC 42247</strain>
    </source>
</reference>
<keyword evidence="3" id="KW-1185">Reference proteome</keyword>
<protein>
    <submittedName>
        <fullName evidence="2">Zinc dependent phospholipase C family protein</fullName>
    </submittedName>
</protein>
<proteinExistence type="predicted"/>
<gene>
    <name evidence="2" type="ORF">ACFSQ6_11415</name>
</gene>
<dbReference type="SUPFAM" id="SSF48537">
    <property type="entry name" value="Phospholipase C/P1 nuclease"/>
    <property type="match status" value="1"/>
</dbReference>
<dbReference type="RefSeq" id="WP_066750495.1">
    <property type="nucleotide sequence ID" value="NZ_JBHUMB010000014.1"/>
</dbReference>
<dbReference type="CDD" id="cd10981">
    <property type="entry name" value="ZnPC_S1P1"/>
    <property type="match status" value="1"/>
</dbReference>
<evidence type="ECO:0000313" key="2">
    <source>
        <dbReference type="EMBL" id="MFD2743999.1"/>
    </source>
</evidence>
<organism evidence="2 3">
    <name type="scientific">Sphingobacterium populi</name>
    <dbReference type="NCBI Taxonomy" id="1812824"/>
    <lineage>
        <taxon>Bacteria</taxon>
        <taxon>Pseudomonadati</taxon>
        <taxon>Bacteroidota</taxon>
        <taxon>Sphingobacteriia</taxon>
        <taxon>Sphingobacteriales</taxon>
        <taxon>Sphingobacteriaceae</taxon>
        <taxon>Sphingobacterium</taxon>
    </lineage>
</organism>
<name>A0ABW5UDS1_9SPHI</name>
<sequence length="315" mass="36276">MHKRLILFLGLMICILCSSWGFFAHRLINETAVFTLPTELAGFFKLHIKTITERAIDPDKRRYIDSAESVRHYIDLDQYSEIPDSIPIHWSKAKEKYQERVMNARGIVPWQIDRSYRKLVAAFSEKDFSGIIRHAADLGHYIADAHVPLHTTANYNGQFTDQIGIHAFWETRLPEMFSDEYDLLVGKANYIADPLETAWDIVKYSHELVDSVLSVEKELAQTVPANLQRSYLMRNNVLGLHYSDHYARSYHTALNGMVERRLRSSIHLVGSYWYSAWVDAGQPVLQNLSTRIPAAPQDTLPFSPSSKSLGRQEWH</sequence>
<accession>A0ABW5UDS1</accession>
<evidence type="ECO:0000256" key="1">
    <source>
        <dbReference type="SAM" id="MobiDB-lite"/>
    </source>
</evidence>
<dbReference type="Gene3D" id="1.10.575.10">
    <property type="entry name" value="P1 Nuclease"/>
    <property type="match status" value="1"/>
</dbReference>
<comment type="caution">
    <text evidence="2">The sequence shown here is derived from an EMBL/GenBank/DDBJ whole genome shotgun (WGS) entry which is preliminary data.</text>
</comment>
<dbReference type="Proteomes" id="UP001597418">
    <property type="component" value="Unassembled WGS sequence"/>
</dbReference>
<dbReference type="InterPro" id="IPR008947">
    <property type="entry name" value="PLipase_C/P1_nuclease_dom_sf"/>
</dbReference>
<feature type="compositionally biased region" description="Polar residues" evidence="1">
    <location>
        <begin position="300"/>
        <end position="309"/>
    </location>
</feature>
<dbReference type="EMBL" id="JBHUMB010000014">
    <property type="protein sequence ID" value="MFD2743999.1"/>
    <property type="molecule type" value="Genomic_DNA"/>
</dbReference>